<proteinExistence type="predicted"/>
<dbReference type="InterPro" id="IPR018841">
    <property type="entry name" value="DUF2442"/>
</dbReference>
<dbReference type="EMBL" id="MN577573">
    <property type="protein sequence ID" value="QGT51071.1"/>
    <property type="molecule type" value="Genomic_DNA"/>
</dbReference>
<protein>
    <recommendedName>
        <fullName evidence="2">Helix-turn-helix domain-containing protein</fullName>
    </recommendedName>
</protein>
<gene>
    <name evidence="1" type="ORF">Firmicute1046_1470</name>
</gene>
<reference evidence="1" key="1">
    <citation type="journal article" date="2020" name="J. ISSAAS">
        <title>Lactobacilli and other gastrointestinal microbiota of Peromyscus leucopus, reservoir host for agents of Lyme disease and other zoonoses in North America.</title>
        <authorList>
            <person name="Milovic A."/>
            <person name="Bassam K."/>
            <person name="Shao H."/>
            <person name="Chatzistamou I."/>
            <person name="Tufts D.M."/>
            <person name="Diuk-Wasser M."/>
            <person name="Barbour A.G."/>
        </authorList>
    </citation>
    <scope>NUCLEOTIDE SEQUENCE</scope>
    <source>
        <strain evidence="1">LL40</strain>
    </source>
</reference>
<organism evidence="1">
    <name type="scientific">uncultured Bacillota bacterium</name>
    <dbReference type="NCBI Taxonomy" id="344338"/>
    <lineage>
        <taxon>Bacteria</taxon>
        <taxon>Bacillati</taxon>
        <taxon>Bacillota</taxon>
        <taxon>environmental samples</taxon>
    </lineage>
</organism>
<accession>A0A650EP17</accession>
<sequence length="271" mass="32317">MKIFAIRSDADKLKTLGYLIYYEKEKLFYIELPENADPWETPLLLSSFAEKNIQTVNSYWSRVWVQQRIVPADRQNLGQVLRDNDLKEYDEFELLMLSNGRCAQDDYYLEIVDENDLPSSVRTRFTKKIEDVVPLADFHLLVFFRNGLVKKCDIREFFHQNKQLKVFLELYKEMFYHVRIQNGGYGVYWEENMSIADFELYKIGEKVPLSLSDFRNFVTHRVINTAEAAEILNCSRQNIDDLVRRDRLHPIKTSDKNKMFLKSEVLKRNWE</sequence>
<dbReference type="Pfam" id="PF10387">
    <property type="entry name" value="DUF2442"/>
    <property type="match status" value="1"/>
</dbReference>
<evidence type="ECO:0008006" key="2">
    <source>
        <dbReference type="Google" id="ProtNLM"/>
    </source>
</evidence>
<dbReference type="AlphaFoldDB" id="A0A650EP17"/>
<name>A0A650EP17_9FIRM</name>
<dbReference type="Gene3D" id="3.30.2020.10">
    <property type="entry name" value="NE0471-like N-terminal domain"/>
    <property type="match status" value="1"/>
</dbReference>
<dbReference type="SUPFAM" id="SSF143880">
    <property type="entry name" value="NE0471 N-terminal domain-like"/>
    <property type="match status" value="1"/>
</dbReference>
<evidence type="ECO:0000313" key="1">
    <source>
        <dbReference type="EMBL" id="QGT51071.1"/>
    </source>
</evidence>
<dbReference type="InterPro" id="IPR036782">
    <property type="entry name" value="NE0471-like_N"/>
</dbReference>